<dbReference type="OrthoDB" id="10018421at2759"/>
<gene>
    <name evidence="1" type="ORF">PXEA_LOCUS28130</name>
</gene>
<dbReference type="AlphaFoldDB" id="A0A448XEE7"/>
<evidence type="ECO:0000313" key="2">
    <source>
        <dbReference type="Proteomes" id="UP000784294"/>
    </source>
</evidence>
<name>A0A448XEE7_9PLAT</name>
<accession>A0A448XEE7</accession>
<evidence type="ECO:0000313" key="1">
    <source>
        <dbReference type="EMBL" id="VEL34690.1"/>
    </source>
</evidence>
<sequence>MQCLDDYFALWSTGIEKLEDFLKSTNQIDEKIKFTMEVDEGERLPFLDVEMIFPKGAIKMRLTESP</sequence>
<proteinExistence type="predicted"/>
<comment type="caution">
    <text evidence="1">The sequence shown here is derived from an EMBL/GenBank/DDBJ whole genome shotgun (WGS) entry which is preliminary data.</text>
</comment>
<reference evidence="1" key="1">
    <citation type="submission" date="2018-11" db="EMBL/GenBank/DDBJ databases">
        <authorList>
            <consortium name="Pathogen Informatics"/>
        </authorList>
    </citation>
    <scope>NUCLEOTIDE SEQUENCE</scope>
</reference>
<dbReference type="Proteomes" id="UP000784294">
    <property type="component" value="Unassembled WGS sequence"/>
</dbReference>
<organism evidence="1 2">
    <name type="scientific">Protopolystoma xenopodis</name>
    <dbReference type="NCBI Taxonomy" id="117903"/>
    <lineage>
        <taxon>Eukaryota</taxon>
        <taxon>Metazoa</taxon>
        <taxon>Spiralia</taxon>
        <taxon>Lophotrochozoa</taxon>
        <taxon>Platyhelminthes</taxon>
        <taxon>Monogenea</taxon>
        <taxon>Polyopisthocotylea</taxon>
        <taxon>Polystomatidea</taxon>
        <taxon>Polystomatidae</taxon>
        <taxon>Protopolystoma</taxon>
    </lineage>
</organism>
<protein>
    <submittedName>
        <fullName evidence="1">Uncharacterized protein</fullName>
    </submittedName>
</protein>
<keyword evidence="2" id="KW-1185">Reference proteome</keyword>
<dbReference type="EMBL" id="CAAALY010248169">
    <property type="protein sequence ID" value="VEL34690.1"/>
    <property type="molecule type" value="Genomic_DNA"/>
</dbReference>